<keyword evidence="2" id="KW-1185">Reference proteome</keyword>
<name>A0ACC2FJH3_DALPE</name>
<accession>A0ACC2FJH3</accession>
<evidence type="ECO:0000313" key="1">
    <source>
        <dbReference type="EMBL" id="KAJ7991544.1"/>
    </source>
</evidence>
<gene>
    <name evidence="1" type="ORF">DPEC_G00284980</name>
</gene>
<dbReference type="EMBL" id="CM055753">
    <property type="protein sequence ID" value="KAJ7991544.1"/>
    <property type="molecule type" value="Genomic_DNA"/>
</dbReference>
<dbReference type="Proteomes" id="UP001157502">
    <property type="component" value="Chromosome 26"/>
</dbReference>
<reference evidence="1" key="1">
    <citation type="submission" date="2021-05" db="EMBL/GenBank/DDBJ databases">
        <authorList>
            <person name="Pan Q."/>
            <person name="Jouanno E."/>
            <person name="Zahm M."/>
            <person name="Klopp C."/>
            <person name="Cabau C."/>
            <person name="Louis A."/>
            <person name="Berthelot C."/>
            <person name="Parey E."/>
            <person name="Roest Crollius H."/>
            <person name="Montfort J."/>
            <person name="Robinson-Rechavi M."/>
            <person name="Bouchez O."/>
            <person name="Lampietro C."/>
            <person name="Lopez Roques C."/>
            <person name="Donnadieu C."/>
            <person name="Postlethwait J."/>
            <person name="Bobe J."/>
            <person name="Dillon D."/>
            <person name="Chandos A."/>
            <person name="von Hippel F."/>
            <person name="Guiguen Y."/>
        </authorList>
    </citation>
    <scope>NUCLEOTIDE SEQUENCE</scope>
    <source>
        <strain evidence="1">YG-Jan2019</strain>
    </source>
</reference>
<evidence type="ECO:0000313" key="2">
    <source>
        <dbReference type="Proteomes" id="UP001157502"/>
    </source>
</evidence>
<sequence length="527" mass="58470">METSCFHRCLGHHCTYHDIQSRMEFSTVCLSASLVVGLEMNAEHKRPYGCSTPGCSQRFQTEDHLKIHRHKHEMTLKFSSIKADPLADQTPTPTRFLRNCEEVGLFNEIEHEFRQSQEELINKQIQSLPQKGSSCANQPQARSHHQTQSHGCMRAFGSSMADQQTMPSAQSNSVITQASSMLTHSGPVPGLCSSLLSLRSNRPRQPLAASIPGTLPDPAMQGASARHMSMERQMPLGSSMMSIQGHNTSCSSPQRNKTQGHPNQQHHPHQHPGAVTNGNMAPAMGHMMEMMSLRQRNTQLQQQHQHVHQAPPISYQQHCHAPSHHLANPSGQGHQTGDAARHQVHQSPPSHLQASHAHQTSLHMPLHPIAAQLSPAAQHMQTSLQTHSLHTGQTSGGRRRRIVDQDPDERRQKFLERNRAAATRCRQKRKVWVSSLEKKAEELTHNNMQLQNEVTTLRSEVGQLKQILLTHEDCPVTARQRESQGYLSPGSSTGSPSPEFLGSQQQAIQSHSISTSSEGGGNGTHRN</sequence>
<comment type="caution">
    <text evidence="1">The sequence shown here is derived from an EMBL/GenBank/DDBJ whole genome shotgun (WGS) entry which is preliminary data.</text>
</comment>
<protein>
    <submittedName>
        <fullName evidence="1">Uncharacterized protein</fullName>
    </submittedName>
</protein>
<proteinExistence type="predicted"/>
<organism evidence="1 2">
    <name type="scientific">Dallia pectoralis</name>
    <name type="common">Alaska blackfish</name>
    <dbReference type="NCBI Taxonomy" id="75939"/>
    <lineage>
        <taxon>Eukaryota</taxon>
        <taxon>Metazoa</taxon>
        <taxon>Chordata</taxon>
        <taxon>Craniata</taxon>
        <taxon>Vertebrata</taxon>
        <taxon>Euteleostomi</taxon>
        <taxon>Actinopterygii</taxon>
        <taxon>Neopterygii</taxon>
        <taxon>Teleostei</taxon>
        <taxon>Protacanthopterygii</taxon>
        <taxon>Esociformes</taxon>
        <taxon>Umbridae</taxon>
        <taxon>Dallia</taxon>
    </lineage>
</organism>